<gene>
    <name evidence="3" type="ORF">GCM10007888_39110</name>
    <name evidence="2" type="ORF">MOX02_45270</name>
</gene>
<name>A0A512J9F1_9HYPH</name>
<evidence type="ECO:0000313" key="3">
    <source>
        <dbReference type="EMBL" id="GLS65529.1"/>
    </source>
</evidence>
<dbReference type="AlphaFoldDB" id="A0A512J9F1"/>
<reference evidence="3" key="4">
    <citation type="submission" date="2023-01" db="EMBL/GenBank/DDBJ databases">
        <title>Draft genome sequence of Methylobacterium oxalidis strain NBRC 107715.</title>
        <authorList>
            <person name="Sun Q."/>
            <person name="Mori K."/>
        </authorList>
    </citation>
    <scope>NUCLEOTIDE SEQUENCE</scope>
    <source>
        <strain evidence="3">NBRC 107715</strain>
    </source>
</reference>
<dbReference type="EMBL" id="BSPK01000072">
    <property type="protein sequence ID" value="GLS65529.1"/>
    <property type="molecule type" value="Genomic_DNA"/>
</dbReference>
<feature type="chain" id="PRO_5022022117" evidence="1">
    <location>
        <begin position="22"/>
        <end position="157"/>
    </location>
</feature>
<accession>A0A512J9F1</accession>
<sequence>MTILRATLFAGIVLMSAAAYTGWALTTESGYGAGGKVLKAQYGFLSMPHAERQSLRKLAMMKAAANCEWELNEVLWDRVYQLYVGNSHGVRAAVFNTLLEEQDSYFLADPDHRRCQAAWSRFGTAGADVPGILRAASRAEEPAASLMHGVSADARQH</sequence>
<keyword evidence="1" id="KW-0732">Signal</keyword>
<dbReference type="OrthoDB" id="7994131at2"/>
<dbReference type="Proteomes" id="UP000321960">
    <property type="component" value="Unassembled WGS sequence"/>
</dbReference>
<evidence type="ECO:0000313" key="2">
    <source>
        <dbReference type="EMBL" id="GEP06489.1"/>
    </source>
</evidence>
<reference evidence="5" key="2">
    <citation type="journal article" date="2019" name="Int. J. Syst. Evol. Microbiol.">
        <title>The Global Catalogue of Microorganisms (GCM) 10K type strain sequencing project: providing services to taxonomists for standard genome sequencing and annotation.</title>
        <authorList>
            <consortium name="The Broad Institute Genomics Platform"/>
            <consortium name="The Broad Institute Genome Sequencing Center for Infectious Disease"/>
            <person name="Wu L."/>
            <person name="Ma J."/>
        </authorList>
    </citation>
    <scope>NUCLEOTIDE SEQUENCE [LARGE SCALE GENOMIC DNA]</scope>
    <source>
        <strain evidence="5">NBRC 107715</strain>
    </source>
</reference>
<keyword evidence="5" id="KW-1185">Reference proteome</keyword>
<reference evidence="3" key="1">
    <citation type="journal article" date="2014" name="Int. J. Syst. Evol. Microbiol.">
        <title>Complete genome of a new Firmicutes species belonging to the dominant human colonic microbiota ('Ruminococcus bicirculans') reveals two chromosomes and a selective capacity to utilize plant glucans.</title>
        <authorList>
            <consortium name="NISC Comparative Sequencing Program"/>
            <person name="Wegmann U."/>
            <person name="Louis P."/>
            <person name="Goesmann A."/>
            <person name="Henrissat B."/>
            <person name="Duncan S.H."/>
            <person name="Flint H.J."/>
        </authorList>
    </citation>
    <scope>NUCLEOTIDE SEQUENCE</scope>
    <source>
        <strain evidence="3">NBRC 107715</strain>
    </source>
</reference>
<organism evidence="2 4">
    <name type="scientific">Methylobacterium oxalidis</name>
    <dbReference type="NCBI Taxonomy" id="944322"/>
    <lineage>
        <taxon>Bacteria</taxon>
        <taxon>Pseudomonadati</taxon>
        <taxon>Pseudomonadota</taxon>
        <taxon>Alphaproteobacteria</taxon>
        <taxon>Hyphomicrobiales</taxon>
        <taxon>Methylobacteriaceae</taxon>
        <taxon>Methylobacterium</taxon>
    </lineage>
</organism>
<dbReference type="RefSeq" id="WP_147028034.1">
    <property type="nucleotide sequence ID" value="NZ_BJZU01000104.1"/>
</dbReference>
<evidence type="ECO:0000313" key="5">
    <source>
        <dbReference type="Proteomes" id="UP001156856"/>
    </source>
</evidence>
<comment type="caution">
    <text evidence="2">The sequence shown here is derived from an EMBL/GenBank/DDBJ whole genome shotgun (WGS) entry which is preliminary data.</text>
</comment>
<protein>
    <submittedName>
        <fullName evidence="2">Uncharacterized protein</fullName>
    </submittedName>
</protein>
<dbReference type="Proteomes" id="UP001156856">
    <property type="component" value="Unassembled WGS sequence"/>
</dbReference>
<evidence type="ECO:0000256" key="1">
    <source>
        <dbReference type="SAM" id="SignalP"/>
    </source>
</evidence>
<reference evidence="2 4" key="3">
    <citation type="submission" date="2019-07" db="EMBL/GenBank/DDBJ databases">
        <title>Whole genome shotgun sequence of Methylobacterium oxalidis NBRC 107715.</title>
        <authorList>
            <person name="Hosoyama A."/>
            <person name="Uohara A."/>
            <person name="Ohji S."/>
            <person name="Ichikawa N."/>
        </authorList>
    </citation>
    <scope>NUCLEOTIDE SEQUENCE [LARGE SCALE GENOMIC DNA]</scope>
    <source>
        <strain evidence="2 4">NBRC 107715</strain>
    </source>
</reference>
<proteinExistence type="predicted"/>
<dbReference type="EMBL" id="BJZU01000104">
    <property type="protein sequence ID" value="GEP06489.1"/>
    <property type="molecule type" value="Genomic_DNA"/>
</dbReference>
<feature type="signal peptide" evidence="1">
    <location>
        <begin position="1"/>
        <end position="21"/>
    </location>
</feature>
<evidence type="ECO:0000313" key="4">
    <source>
        <dbReference type="Proteomes" id="UP000321960"/>
    </source>
</evidence>